<dbReference type="InterPro" id="IPR021398">
    <property type="entry name" value="DUF3037"/>
</dbReference>
<accession>A0A6L9S2W7</accession>
<sequence>MNGRYPFEYVVLRVVPRLERGEFINAGVIVYCQQRDYLDAAVEVDADRLVALDPGADVDEITAAANAYVAPCWSDLDDPTSPASLGERFRWLSAPRSTVIQPGPVHAGLTRRPADELVRLFARLVR</sequence>
<dbReference type="EMBL" id="JAAGOA010000001">
    <property type="protein sequence ID" value="NED98963.1"/>
    <property type="molecule type" value="Genomic_DNA"/>
</dbReference>
<organism evidence="1 2">
    <name type="scientific">Phytoactinopolyspora halotolerans</name>
    <dbReference type="NCBI Taxonomy" id="1981512"/>
    <lineage>
        <taxon>Bacteria</taxon>
        <taxon>Bacillati</taxon>
        <taxon>Actinomycetota</taxon>
        <taxon>Actinomycetes</taxon>
        <taxon>Jiangellales</taxon>
        <taxon>Jiangellaceae</taxon>
        <taxon>Phytoactinopolyspora</taxon>
    </lineage>
</organism>
<gene>
    <name evidence="1" type="ORF">G1H10_02140</name>
</gene>
<evidence type="ECO:0000313" key="1">
    <source>
        <dbReference type="EMBL" id="NED98963.1"/>
    </source>
</evidence>
<dbReference type="Proteomes" id="UP000475214">
    <property type="component" value="Unassembled WGS sequence"/>
</dbReference>
<comment type="caution">
    <text evidence="1">The sequence shown here is derived from an EMBL/GenBank/DDBJ whole genome shotgun (WGS) entry which is preliminary data.</text>
</comment>
<reference evidence="1 2" key="1">
    <citation type="submission" date="2020-02" db="EMBL/GenBank/DDBJ databases">
        <authorList>
            <person name="Li X.-J."/>
            <person name="Han X.-M."/>
        </authorList>
    </citation>
    <scope>NUCLEOTIDE SEQUENCE [LARGE SCALE GENOMIC DNA]</scope>
    <source>
        <strain evidence="1 2">CCTCC AB 2017055</strain>
    </source>
</reference>
<name>A0A6L9S2W7_9ACTN</name>
<dbReference type="AlphaFoldDB" id="A0A6L9S2W7"/>
<dbReference type="Pfam" id="PF11236">
    <property type="entry name" value="DUF3037"/>
    <property type="match status" value="1"/>
</dbReference>
<protein>
    <submittedName>
        <fullName evidence="1">DUF3037 domain-containing protein</fullName>
    </submittedName>
</protein>
<proteinExistence type="predicted"/>
<evidence type="ECO:0000313" key="2">
    <source>
        <dbReference type="Proteomes" id="UP000475214"/>
    </source>
</evidence>
<dbReference type="RefSeq" id="WP_163731888.1">
    <property type="nucleotide sequence ID" value="NZ_JAAGOA010000001.1"/>
</dbReference>
<keyword evidence="2" id="KW-1185">Reference proteome</keyword>